<dbReference type="InterPro" id="IPR014026">
    <property type="entry name" value="UDP-Glc/GDP-Man_DH_dimer"/>
</dbReference>
<dbReference type="NCBIfam" id="TIGR03026">
    <property type="entry name" value="NDP-sugDHase"/>
    <property type="match status" value="1"/>
</dbReference>
<evidence type="ECO:0000256" key="2">
    <source>
        <dbReference type="ARBA" id="ARBA00023027"/>
    </source>
</evidence>
<dbReference type="SMART" id="SM00984">
    <property type="entry name" value="UDPG_MGDP_dh_C"/>
    <property type="match status" value="1"/>
</dbReference>
<dbReference type="PIRSF" id="PIRSF500136">
    <property type="entry name" value="UDP_ManNAc_DH"/>
    <property type="match status" value="1"/>
</dbReference>
<dbReference type="InterPro" id="IPR036291">
    <property type="entry name" value="NAD(P)-bd_dom_sf"/>
</dbReference>
<organism evidence="4">
    <name type="scientific">plant metagenome</name>
    <dbReference type="NCBI Taxonomy" id="1297885"/>
    <lineage>
        <taxon>unclassified sequences</taxon>
        <taxon>metagenomes</taxon>
        <taxon>organismal metagenomes</taxon>
    </lineage>
</organism>
<dbReference type="PIRSF" id="PIRSF000124">
    <property type="entry name" value="UDPglc_GDPman_dh"/>
    <property type="match status" value="1"/>
</dbReference>
<dbReference type="PANTHER" id="PTHR43491:SF1">
    <property type="entry name" value="UDP-N-ACETYL-D-MANNOSAMINE DEHYDROGENASE"/>
    <property type="match status" value="1"/>
</dbReference>
<dbReference type="GO" id="GO:0016628">
    <property type="term" value="F:oxidoreductase activity, acting on the CH-CH group of donors, NAD or NADP as acceptor"/>
    <property type="evidence" value="ECO:0007669"/>
    <property type="project" value="InterPro"/>
</dbReference>
<dbReference type="AlphaFoldDB" id="A0A484VCH3"/>
<dbReference type="SUPFAM" id="SSF52413">
    <property type="entry name" value="UDP-glucose/GDP-mannose dehydrogenase C-terminal domain"/>
    <property type="match status" value="1"/>
</dbReference>
<dbReference type="PANTHER" id="PTHR43491">
    <property type="entry name" value="UDP-N-ACETYL-D-MANNOSAMINE DEHYDROGENASE"/>
    <property type="match status" value="1"/>
</dbReference>
<dbReference type="InterPro" id="IPR028359">
    <property type="entry name" value="UDP_ManNAc/GlcNAc_DH"/>
</dbReference>
<reference evidence="4" key="1">
    <citation type="submission" date="2019-03" db="EMBL/GenBank/DDBJ databases">
        <authorList>
            <person name="Danneels B."/>
        </authorList>
    </citation>
    <scope>NUCLEOTIDE SEQUENCE</scope>
</reference>
<sequence length="379" mass="41169">MNRGETHIVEPDLDGLVGSAVSSGRLRATQTPEEADAFLIAVPTPFKDSKQPDLIYIESAARAIAPKLRKGDLVILESTSPVGATEKLSGWLAEERPDLRFPRLGSTDPADIHLAYCPERVLPGSTVTELVKNDRVIGGMTPDCAARARALYQTFVRGECVLTDARTAEMTKLTENSFRDVNIAFANELSLICDELSINVWELITLANRHPRVNILKPGPGVGGHCIAVDPWFIVDSAPESARLIRTAREVNDGKPHWVLDKVAQAIEATRTRLGREVTVACLGLAFKPDIDDLRESPALEVAHAIIRAAKNEVLVVEPYIDALPPVLSTHDNAKLVGTDAALAQADLLVLLVDHAQFKTVDRERLAGKAIVDTRGAWA</sequence>
<dbReference type="NCBIfam" id="NF008286">
    <property type="entry name" value="PRK11064.1"/>
    <property type="match status" value="1"/>
</dbReference>
<gene>
    <name evidence="4" type="ORF">RAN3_2763</name>
</gene>
<proteinExistence type="predicted"/>
<dbReference type="EC" id="1.1.1.22" evidence="4"/>
<evidence type="ECO:0000259" key="3">
    <source>
        <dbReference type="SMART" id="SM00984"/>
    </source>
</evidence>
<evidence type="ECO:0000313" key="4">
    <source>
        <dbReference type="EMBL" id="VFR97119.1"/>
    </source>
</evidence>
<evidence type="ECO:0000256" key="1">
    <source>
        <dbReference type="ARBA" id="ARBA00023002"/>
    </source>
</evidence>
<feature type="domain" description="UDP-glucose/GDP-mannose dehydrogenase C-terminal" evidence="3">
    <location>
        <begin position="281"/>
        <end position="379"/>
    </location>
</feature>
<dbReference type="Gene3D" id="3.40.50.720">
    <property type="entry name" value="NAD(P)-binding Rossmann-like Domain"/>
    <property type="match status" value="2"/>
</dbReference>
<name>A0A484VCH3_9ZZZZ</name>
<dbReference type="EMBL" id="CAADIO010000050">
    <property type="protein sequence ID" value="VFR97119.1"/>
    <property type="molecule type" value="Genomic_DNA"/>
</dbReference>
<dbReference type="GO" id="GO:0003979">
    <property type="term" value="F:UDP-glucose 6-dehydrogenase activity"/>
    <property type="evidence" value="ECO:0007669"/>
    <property type="project" value="UniProtKB-EC"/>
</dbReference>
<dbReference type="Pfam" id="PF00984">
    <property type="entry name" value="UDPG_MGDP_dh"/>
    <property type="match status" value="1"/>
</dbReference>
<dbReference type="InterPro" id="IPR017476">
    <property type="entry name" value="UDP-Glc/GDP-Man"/>
</dbReference>
<dbReference type="InterPro" id="IPR014027">
    <property type="entry name" value="UDP-Glc/GDP-Man_DH_C"/>
</dbReference>
<dbReference type="SUPFAM" id="SSF48179">
    <property type="entry name" value="6-phosphogluconate dehydrogenase C-terminal domain-like"/>
    <property type="match status" value="1"/>
</dbReference>
<dbReference type="InterPro" id="IPR001732">
    <property type="entry name" value="UDP-Glc/GDP-Man_DH_N"/>
</dbReference>
<dbReference type="SUPFAM" id="SSF51735">
    <property type="entry name" value="NAD(P)-binding Rossmann-fold domains"/>
    <property type="match status" value="1"/>
</dbReference>
<protein>
    <submittedName>
        <fullName evidence="4">UDP-glucose dehydrogenase</fullName>
        <ecNumber evidence="4">1.1.1.22</ecNumber>
    </submittedName>
</protein>
<dbReference type="InterPro" id="IPR036220">
    <property type="entry name" value="UDP-Glc/GDP-Man_DH_C_sf"/>
</dbReference>
<keyword evidence="2" id="KW-0520">NAD</keyword>
<dbReference type="GO" id="GO:0051287">
    <property type="term" value="F:NAD binding"/>
    <property type="evidence" value="ECO:0007669"/>
    <property type="project" value="InterPro"/>
</dbReference>
<dbReference type="InterPro" id="IPR008927">
    <property type="entry name" value="6-PGluconate_DH-like_C_sf"/>
</dbReference>
<accession>A0A484VCH3</accession>
<dbReference type="Pfam" id="PF03721">
    <property type="entry name" value="UDPG_MGDP_dh_N"/>
    <property type="match status" value="1"/>
</dbReference>
<dbReference type="Gene3D" id="1.20.5.100">
    <property type="entry name" value="Cytochrome c1, transmembrane anchor, C-terminal"/>
    <property type="match status" value="1"/>
</dbReference>
<keyword evidence="1 4" id="KW-0560">Oxidoreductase</keyword>
<dbReference type="Pfam" id="PF03720">
    <property type="entry name" value="UDPG_MGDP_dh_C"/>
    <property type="match status" value="1"/>
</dbReference>
<dbReference type="GO" id="GO:0000271">
    <property type="term" value="P:polysaccharide biosynthetic process"/>
    <property type="evidence" value="ECO:0007669"/>
    <property type="project" value="InterPro"/>
</dbReference>